<feature type="compositionally biased region" description="Polar residues" evidence="1">
    <location>
        <begin position="107"/>
        <end position="122"/>
    </location>
</feature>
<accession>A0A8S9FPW1</accession>
<comment type="caution">
    <text evidence="2">The sequence shown here is derived from an EMBL/GenBank/DDBJ whole genome shotgun (WGS) entry which is preliminary data.</text>
</comment>
<feature type="compositionally biased region" description="Basic and acidic residues" evidence="1">
    <location>
        <begin position="93"/>
        <end position="103"/>
    </location>
</feature>
<reference evidence="2" key="1">
    <citation type="submission" date="2019-12" db="EMBL/GenBank/DDBJ databases">
        <title>Genome sequencing and annotation of Brassica cretica.</title>
        <authorList>
            <person name="Studholme D.J."/>
            <person name="Sarris P.F."/>
        </authorList>
    </citation>
    <scope>NUCLEOTIDE SEQUENCE</scope>
    <source>
        <strain evidence="2">PFS-102/07</strain>
        <tissue evidence="2">Leaf</tissue>
    </source>
</reference>
<proteinExistence type="predicted"/>
<name>A0A8S9FPW1_BRACR</name>
<sequence>MTHEEFAAKHPHPLSHVYVKIDRYSDPVIDRNQETAIDRQQPAPIDQRAPITYRVQMLKIDVARLNALKPKPKPSENPPEAVKTPSYDGVDSMESRSHRRPPEESVIQESLQHATVELNTRQNTRHRSKLTLQHRPTVPSKNRPTDQQKNRSTVVQKIGKTITTIPLW</sequence>
<gene>
    <name evidence="2" type="ORF">F2Q70_00029376</name>
</gene>
<dbReference type="AlphaFoldDB" id="A0A8S9FPW1"/>
<evidence type="ECO:0000313" key="2">
    <source>
        <dbReference type="EMBL" id="KAF2532792.1"/>
    </source>
</evidence>
<protein>
    <submittedName>
        <fullName evidence="2">Uncharacterized protein</fullName>
    </submittedName>
</protein>
<dbReference type="EMBL" id="QGKY02002305">
    <property type="protein sequence ID" value="KAF2532792.1"/>
    <property type="molecule type" value="Genomic_DNA"/>
</dbReference>
<organism evidence="2">
    <name type="scientific">Brassica cretica</name>
    <name type="common">Mustard</name>
    <dbReference type="NCBI Taxonomy" id="69181"/>
    <lineage>
        <taxon>Eukaryota</taxon>
        <taxon>Viridiplantae</taxon>
        <taxon>Streptophyta</taxon>
        <taxon>Embryophyta</taxon>
        <taxon>Tracheophyta</taxon>
        <taxon>Spermatophyta</taxon>
        <taxon>Magnoliopsida</taxon>
        <taxon>eudicotyledons</taxon>
        <taxon>Gunneridae</taxon>
        <taxon>Pentapetalae</taxon>
        <taxon>rosids</taxon>
        <taxon>malvids</taxon>
        <taxon>Brassicales</taxon>
        <taxon>Brassicaceae</taxon>
        <taxon>Brassiceae</taxon>
        <taxon>Brassica</taxon>
    </lineage>
</organism>
<evidence type="ECO:0000256" key="1">
    <source>
        <dbReference type="SAM" id="MobiDB-lite"/>
    </source>
</evidence>
<feature type="region of interest" description="Disordered" evidence="1">
    <location>
        <begin position="68"/>
        <end position="152"/>
    </location>
</feature>